<organism evidence="3">
    <name type="scientific">Heliothis virescens</name>
    <name type="common">Tobacco budworm moth</name>
    <dbReference type="NCBI Taxonomy" id="7102"/>
    <lineage>
        <taxon>Eukaryota</taxon>
        <taxon>Metazoa</taxon>
        <taxon>Ecdysozoa</taxon>
        <taxon>Arthropoda</taxon>
        <taxon>Hexapoda</taxon>
        <taxon>Insecta</taxon>
        <taxon>Pterygota</taxon>
        <taxon>Neoptera</taxon>
        <taxon>Endopterygota</taxon>
        <taxon>Lepidoptera</taxon>
        <taxon>Glossata</taxon>
        <taxon>Ditrysia</taxon>
        <taxon>Noctuoidea</taxon>
        <taxon>Noctuidae</taxon>
        <taxon>Heliothinae</taxon>
        <taxon>Heliothis</taxon>
    </lineage>
</organism>
<feature type="chain" id="PRO_5012969267" description="Secreted protein" evidence="2">
    <location>
        <begin position="19"/>
        <end position="130"/>
    </location>
</feature>
<gene>
    <name evidence="3" type="ORF">B5V51_11965</name>
</gene>
<feature type="region of interest" description="Disordered" evidence="1">
    <location>
        <begin position="17"/>
        <end position="60"/>
    </location>
</feature>
<evidence type="ECO:0000256" key="1">
    <source>
        <dbReference type="SAM" id="MobiDB-lite"/>
    </source>
</evidence>
<accession>A0A2A4IWH8</accession>
<proteinExistence type="predicted"/>
<keyword evidence="2" id="KW-0732">Signal</keyword>
<dbReference type="EMBL" id="NWSH01006148">
    <property type="protein sequence ID" value="PCG63634.1"/>
    <property type="molecule type" value="Genomic_DNA"/>
</dbReference>
<evidence type="ECO:0000256" key="2">
    <source>
        <dbReference type="SAM" id="SignalP"/>
    </source>
</evidence>
<feature type="compositionally biased region" description="Basic residues" evidence="1">
    <location>
        <begin position="27"/>
        <end position="37"/>
    </location>
</feature>
<name>A0A2A4IWH8_HELVI</name>
<sequence length="130" mass="14590">MIVLVWGAALVVSPGTTARLEGSPTTRPHHAAKRRRRDPPPLGPRQLTAHTPSTAGPIRERPTFVKKRFLNLKKCNQRTRAETLAAALLLTEGRAPPLLITFDEEQDQQRSPSTRRCPFSVPRKVFLDCY</sequence>
<comment type="caution">
    <text evidence="3">The sequence shown here is derived from an EMBL/GenBank/DDBJ whole genome shotgun (WGS) entry which is preliminary data.</text>
</comment>
<feature type="signal peptide" evidence="2">
    <location>
        <begin position="1"/>
        <end position="18"/>
    </location>
</feature>
<evidence type="ECO:0008006" key="4">
    <source>
        <dbReference type="Google" id="ProtNLM"/>
    </source>
</evidence>
<reference evidence="3" key="1">
    <citation type="submission" date="2017-09" db="EMBL/GenBank/DDBJ databases">
        <title>Contemporary evolution of a Lepidopteran species, Heliothis virescens, in response to modern agricultural practices.</title>
        <authorList>
            <person name="Fritz M.L."/>
            <person name="Deyonke A.M."/>
            <person name="Papanicolaou A."/>
            <person name="Micinski S."/>
            <person name="Westbrook J."/>
            <person name="Gould F."/>
        </authorList>
    </citation>
    <scope>NUCLEOTIDE SEQUENCE [LARGE SCALE GENOMIC DNA]</scope>
    <source>
        <strain evidence="3">HvINT-</strain>
        <tissue evidence="3">Whole body</tissue>
    </source>
</reference>
<dbReference type="AlphaFoldDB" id="A0A2A4IWH8"/>
<evidence type="ECO:0000313" key="3">
    <source>
        <dbReference type="EMBL" id="PCG63634.1"/>
    </source>
</evidence>
<protein>
    <recommendedName>
        <fullName evidence="4">Secreted protein</fullName>
    </recommendedName>
</protein>